<dbReference type="Proteomes" id="UP000276133">
    <property type="component" value="Unassembled WGS sequence"/>
</dbReference>
<keyword evidence="2" id="KW-1185">Reference proteome</keyword>
<evidence type="ECO:0000313" key="2">
    <source>
        <dbReference type="Proteomes" id="UP000276133"/>
    </source>
</evidence>
<gene>
    <name evidence="1" type="ORF">BpHYR1_031075</name>
</gene>
<name>A0A3M7RXK2_BRAPC</name>
<dbReference type="EMBL" id="REGN01002425">
    <property type="protein sequence ID" value="RNA28180.1"/>
    <property type="molecule type" value="Genomic_DNA"/>
</dbReference>
<dbReference type="AlphaFoldDB" id="A0A3M7RXK2"/>
<comment type="caution">
    <text evidence="1">The sequence shown here is derived from an EMBL/GenBank/DDBJ whole genome shotgun (WGS) entry which is preliminary data.</text>
</comment>
<proteinExistence type="predicted"/>
<protein>
    <submittedName>
        <fullName evidence="1">Uncharacterized protein</fullName>
    </submittedName>
</protein>
<sequence length="62" mass="7471">MEDKVWWVKKREYGMNNILVREFYPSDDLPLFIILSLANTKIIKIINILKEEMNYSMNFLTS</sequence>
<accession>A0A3M7RXK2</accession>
<organism evidence="1 2">
    <name type="scientific">Brachionus plicatilis</name>
    <name type="common">Marine rotifer</name>
    <name type="synonym">Brachionus muelleri</name>
    <dbReference type="NCBI Taxonomy" id="10195"/>
    <lineage>
        <taxon>Eukaryota</taxon>
        <taxon>Metazoa</taxon>
        <taxon>Spiralia</taxon>
        <taxon>Gnathifera</taxon>
        <taxon>Rotifera</taxon>
        <taxon>Eurotatoria</taxon>
        <taxon>Monogononta</taxon>
        <taxon>Pseudotrocha</taxon>
        <taxon>Ploima</taxon>
        <taxon>Brachionidae</taxon>
        <taxon>Brachionus</taxon>
    </lineage>
</organism>
<reference evidence="1 2" key="1">
    <citation type="journal article" date="2018" name="Sci. Rep.">
        <title>Genomic signatures of local adaptation to the degree of environmental predictability in rotifers.</title>
        <authorList>
            <person name="Franch-Gras L."/>
            <person name="Hahn C."/>
            <person name="Garcia-Roger E.M."/>
            <person name="Carmona M.J."/>
            <person name="Serra M."/>
            <person name="Gomez A."/>
        </authorList>
    </citation>
    <scope>NUCLEOTIDE SEQUENCE [LARGE SCALE GENOMIC DNA]</scope>
    <source>
        <strain evidence="1">HYR1</strain>
    </source>
</reference>
<evidence type="ECO:0000313" key="1">
    <source>
        <dbReference type="EMBL" id="RNA28180.1"/>
    </source>
</evidence>